<evidence type="ECO:0000313" key="7">
    <source>
        <dbReference type="Proteomes" id="UP000278398"/>
    </source>
</evidence>
<comment type="caution">
    <text evidence="6">The sequence shown here is derived from an EMBL/GenBank/DDBJ whole genome shotgun (WGS) entry which is preliminary data.</text>
</comment>
<keyword evidence="3" id="KW-0560">Oxidoreductase</keyword>
<evidence type="ECO:0000256" key="1">
    <source>
        <dbReference type="ARBA" id="ARBA00001931"/>
    </source>
</evidence>
<dbReference type="SMART" id="SM00564">
    <property type="entry name" value="PQQ"/>
    <property type="match status" value="3"/>
</dbReference>
<dbReference type="InterPro" id="IPR018391">
    <property type="entry name" value="PQQ_b-propeller_rpt"/>
</dbReference>
<evidence type="ECO:0000259" key="5">
    <source>
        <dbReference type="Pfam" id="PF01011"/>
    </source>
</evidence>
<evidence type="ECO:0000256" key="2">
    <source>
        <dbReference type="ARBA" id="ARBA00008156"/>
    </source>
</evidence>
<dbReference type="Gene3D" id="2.140.10.10">
    <property type="entry name" value="Quinoprotein alcohol dehydrogenase-like superfamily"/>
    <property type="match status" value="2"/>
</dbReference>
<dbReference type="OrthoDB" id="9794322at2"/>
<dbReference type="GO" id="GO:0008876">
    <property type="term" value="F:quinoprotein glucose dehydrogenase activity"/>
    <property type="evidence" value="ECO:0007669"/>
    <property type="project" value="TreeGrafter"/>
</dbReference>
<dbReference type="InterPro" id="IPR011047">
    <property type="entry name" value="Quinoprotein_ADH-like_sf"/>
</dbReference>
<protein>
    <submittedName>
        <fullName evidence="6">Pyrroloquinoline quinone-dependent dehydrogenase</fullName>
    </submittedName>
</protein>
<reference evidence="6 7" key="1">
    <citation type="submission" date="2018-12" db="EMBL/GenBank/DDBJ databases">
        <title>Mesorhizobium carbonis sp. nov., isolated from coal mine water.</title>
        <authorList>
            <person name="Xin W."/>
            <person name="Xu Z."/>
            <person name="Xiang F."/>
            <person name="Zhang J."/>
            <person name="Xi L."/>
            <person name="Liu J."/>
        </authorList>
    </citation>
    <scope>NUCLEOTIDE SEQUENCE [LARGE SCALE GENOMIC DNA]</scope>
    <source>
        <strain evidence="6 7">B2.3</strain>
    </source>
</reference>
<dbReference type="PANTHER" id="PTHR32303:SF4">
    <property type="entry name" value="QUINOPROTEIN GLUCOSE DEHYDROGENASE"/>
    <property type="match status" value="1"/>
</dbReference>
<evidence type="ECO:0000256" key="4">
    <source>
        <dbReference type="SAM" id="MobiDB-lite"/>
    </source>
</evidence>
<evidence type="ECO:0000256" key="3">
    <source>
        <dbReference type="ARBA" id="ARBA00023002"/>
    </source>
</evidence>
<organism evidence="6 7">
    <name type="scientific">Aquibium carbonis</name>
    <dbReference type="NCBI Taxonomy" id="2495581"/>
    <lineage>
        <taxon>Bacteria</taxon>
        <taxon>Pseudomonadati</taxon>
        <taxon>Pseudomonadota</taxon>
        <taxon>Alphaproteobacteria</taxon>
        <taxon>Hyphomicrobiales</taxon>
        <taxon>Phyllobacteriaceae</taxon>
        <taxon>Aquibium</taxon>
    </lineage>
</organism>
<evidence type="ECO:0000313" key="6">
    <source>
        <dbReference type="EMBL" id="RST79596.1"/>
    </source>
</evidence>
<keyword evidence="7" id="KW-1185">Reference proteome</keyword>
<comment type="similarity">
    <text evidence="2">Belongs to the bacterial PQQ dehydrogenase family.</text>
</comment>
<feature type="region of interest" description="Disordered" evidence="4">
    <location>
        <begin position="469"/>
        <end position="491"/>
    </location>
</feature>
<gene>
    <name evidence="6" type="ORF">EJC49_25025</name>
</gene>
<dbReference type="AlphaFoldDB" id="A0A3S0FY78"/>
<comment type="cofactor">
    <cofactor evidence="1">
        <name>pyrroloquinoline quinone</name>
        <dbReference type="ChEBI" id="CHEBI:58442"/>
    </cofactor>
</comment>
<dbReference type="Proteomes" id="UP000278398">
    <property type="component" value="Unassembled WGS sequence"/>
</dbReference>
<dbReference type="PANTHER" id="PTHR32303">
    <property type="entry name" value="QUINOPROTEIN ALCOHOL DEHYDROGENASE (CYTOCHROME C)"/>
    <property type="match status" value="1"/>
</dbReference>
<dbReference type="GO" id="GO:0016020">
    <property type="term" value="C:membrane"/>
    <property type="evidence" value="ECO:0007669"/>
    <property type="project" value="InterPro"/>
</dbReference>
<dbReference type="Pfam" id="PF01011">
    <property type="entry name" value="PQQ"/>
    <property type="match status" value="1"/>
</dbReference>
<dbReference type="InterPro" id="IPR002372">
    <property type="entry name" value="PQQ_rpt_dom"/>
</dbReference>
<dbReference type="EMBL" id="RWKW01000155">
    <property type="protein sequence ID" value="RST79596.1"/>
    <property type="molecule type" value="Genomic_DNA"/>
</dbReference>
<sequence length="644" mass="69861">MPMLPVGDDWPAYGGTYEARRYSPLDQINRDNVSGLEKIWEFNTGDLPRDGDGSEGKYAAETTPLVIDGRMYLCSAMNQLIALDADTGREIWRYDPGVSTDAIPYSASCRGVAYYATPGERVEEACATRIIEGTLDARLIAVDAQTGLPCAGFGEQGQVNLLEGIGDSVPGFFSVTSPPTIVRGVVVIGHQVLDNQRRDAPSGVVRGYDAVTGELRWAWDLANPEITGLPPEGETYTRGTPNMWTIASGDDELGLVYLPLGNSAVDYYGADRRELSNEYATSLVALDVTTGRPAWHFQTVRYDVWDYDLGSQGTLVDLPAGSSTVPAIVLPSKQGDIYVLNRATGEPLFPVEDRPVPTGGVEPENLSPTQPFSTYHTLARPDLTERDMWGMSPLDQLWCRIQFRQSNYDGIYTPPSADRRWIQYPGYNGGSDWGGIAVDPVRGVIIANYNDMPNHNQLVERERIERLGVRPIDSAERSDPDAPDSMQPQEGVPWGIDVNAGWRVPFTGLMCKQPPYGGIRAIDLATGKTLWDRPFGTARSNGPFGIPSRLPFVIGTPNNAGGVMTAGGIMFIAATTDDLLKAIDVDTGETLWQAVLPAGGQATPITYAVDGRQYVAIMAGGHHFMETPIGDAVIAWSLPGAARP</sequence>
<feature type="domain" description="Pyrrolo-quinoline quinone repeat" evidence="5">
    <location>
        <begin position="10"/>
        <end position="615"/>
    </location>
</feature>
<dbReference type="CDD" id="cd10280">
    <property type="entry name" value="PQQ_mGDH"/>
    <property type="match status" value="1"/>
</dbReference>
<dbReference type="InterPro" id="IPR017511">
    <property type="entry name" value="PQQ_mDH"/>
</dbReference>
<proteinExistence type="inferred from homology"/>
<dbReference type="NCBIfam" id="TIGR03074">
    <property type="entry name" value="PQQ_membr_DH"/>
    <property type="match status" value="1"/>
</dbReference>
<accession>A0A3S0FY78</accession>
<feature type="compositionally biased region" description="Basic and acidic residues" evidence="4">
    <location>
        <begin position="469"/>
        <end position="480"/>
    </location>
</feature>
<dbReference type="GO" id="GO:0048038">
    <property type="term" value="F:quinone binding"/>
    <property type="evidence" value="ECO:0007669"/>
    <property type="project" value="InterPro"/>
</dbReference>
<name>A0A3S0FY78_9HYPH</name>
<dbReference type="SUPFAM" id="SSF50998">
    <property type="entry name" value="Quinoprotein alcohol dehydrogenase-like"/>
    <property type="match status" value="1"/>
</dbReference>